<evidence type="ECO:0000313" key="1">
    <source>
        <dbReference type="EMBL" id="KAG0247258.1"/>
    </source>
</evidence>
<dbReference type="Proteomes" id="UP000726737">
    <property type="component" value="Unassembled WGS sequence"/>
</dbReference>
<gene>
    <name evidence="1" type="ORF">BG011_001810</name>
</gene>
<sequence length="52" mass="5790">MTVHNLADRKDILHKFNRMNGFSVVIRNPIIVSANGISHESITDSRNAGTQL</sequence>
<proteinExistence type="predicted"/>
<evidence type="ECO:0000313" key="2">
    <source>
        <dbReference type="Proteomes" id="UP000726737"/>
    </source>
</evidence>
<organism evidence="1 2">
    <name type="scientific">Mortierella polycephala</name>
    <dbReference type="NCBI Taxonomy" id="41804"/>
    <lineage>
        <taxon>Eukaryota</taxon>
        <taxon>Fungi</taxon>
        <taxon>Fungi incertae sedis</taxon>
        <taxon>Mucoromycota</taxon>
        <taxon>Mortierellomycotina</taxon>
        <taxon>Mortierellomycetes</taxon>
        <taxon>Mortierellales</taxon>
        <taxon>Mortierellaceae</taxon>
        <taxon>Mortierella</taxon>
    </lineage>
</organism>
<name>A0A9P6TV59_9FUNG</name>
<reference evidence="1" key="1">
    <citation type="journal article" date="2020" name="Fungal Divers.">
        <title>Resolving the Mortierellaceae phylogeny through synthesis of multi-gene phylogenetics and phylogenomics.</title>
        <authorList>
            <person name="Vandepol N."/>
            <person name="Liber J."/>
            <person name="Desiro A."/>
            <person name="Na H."/>
            <person name="Kennedy M."/>
            <person name="Barry K."/>
            <person name="Grigoriev I.V."/>
            <person name="Miller A.N."/>
            <person name="O'Donnell K."/>
            <person name="Stajich J.E."/>
            <person name="Bonito G."/>
        </authorList>
    </citation>
    <scope>NUCLEOTIDE SEQUENCE</scope>
    <source>
        <strain evidence="1">KOD948</strain>
    </source>
</reference>
<feature type="non-terminal residue" evidence="1">
    <location>
        <position position="52"/>
    </location>
</feature>
<accession>A0A9P6TV59</accession>
<protein>
    <submittedName>
        <fullName evidence="1">Uncharacterized protein</fullName>
    </submittedName>
</protein>
<comment type="caution">
    <text evidence="1">The sequence shown here is derived from an EMBL/GenBank/DDBJ whole genome shotgun (WGS) entry which is preliminary data.</text>
</comment>
<dbReference type="EMBL" id="JAAAJA010001500">
    <property type="protein sequence ID" value="KAG0247258.1"/>
    <property type="molecule type" value="Genomic_DNA"/>
</dbReference>
<dbReference type="AlphaFoldDB" id="A0A9P6TV59"/>
<keyword evidence="2" id="KW-1185">Reference proteome</keyword>